<keyword evidence="4" id="KW-1185">Reference proteome</keyword>
<dbReference type="SUPFAM" id="SSF54523">
    <property type="entry name" value="Pili subunits"/>
    <property type="match status" value="1"/>
</dbReference>
<name>A0ABQ3I5A6_9BACT</name>
<keyword evidence="1" id="KW-0812">Transmembrane</keyword>
<evidence type="ECO:0000313" key="3">
    <source>
        <dbReference type="EMBL" id="GHE59084.1"/>
    </source>
</evidence>
<keyword evidence="1" id="KW-1133">Transmembrane helix</keyword>
<dbReference type="InterPro" id="IPR045584">
    <property type="entry name" value="Pilin-like"/>
</dbReference>
<dbReference type="Pfam" id="PF08334">
    <property type="entry name" value="T2SSG"/>
    <property type="match status" value="1"/>
</dbReference>
<sequence>MNSLIPFILSAIIPGTGQLYMGRYTSGLLNLLLPILLIFLLPYFALFIYPTFAIISFIEIYQVVSKSEGKKKAMIQLIFGLITVIIIIPTLIFLFQLSVINGNQYVRKQYLNEGFTRDEMQEIQEALKWYKNNTDTFPDSFSSFVQSKPIWQGWLNDAWNQNYKYERTDSSYTLTSAGKDGLFGTEDDIIVYDKSD</sequence>
<dbReference type="InterPro" id="IPR013545">
    <property type="entry name" value="T2SS_protein-GspG_C"/>
</dbReference>
<proteinExistence type="predicted"/>
<reference evidence="4" key="1">
    <citation type="journal article" date="2019" name="Int. J. Syst. Evol. Microbiol.">
        <title>The Global Catalogue of Microorganisms (GCM) 10K type strain sequencing project: providing services to taxonomists for standard genome sequencing and annotation.</title>
        <authorList>
            <consortium name="The Broad Institute Genomics Platform"/>
            <consortium name="The Broad Institute Genome Sequencing Center for Infectious Disease"/>
            <person name="Wu L."/>
            <person name="Ma J."/>
        </authorList>
    </citation>
    <scope>NUCLEOTIDE SEQUENCE [LARGE SCALE GENOMIC DNA]</scope>
    <source>
        <strain evidence="4">CGMCC 1.15111</strain>
    </source>
</reference>
<evidence type="ECO:0000259" key="2">
    <source>
        <dbReference type="Pfam" id="PF08334"/>
    </source>
</evidence>
<comment type="caution">
    <text evidence="3">The sequence shown here is derived from an EMBL/GenBank/DDBJ whole genome shotgun (WGS) entry which is preliminary data.</text>
</comment>
<dbReference type="Gene3D" id="3.30.700.10">
    <property type="entry name" value="Glycoprotein, Type 4 Pilin"/>
    <property type="match status" value="1"/>
</dbReference>
<feature type="domain" description="Type II secretion system protein GspG C-terminal" evidence="2">
    <location>
        <begin position="116"/>
        <end position="188"/>
    </location>
</feature>
<feature type="transmembrane region" description="Helical" evidence="1">
    <location>
        <begin position="33"/>
        <end position="61"/>
    </location>
</feature>
<dbReference type="Proteomes" id="UP000658258">
    <property type="component" value="Unassembled WGS sequence"/>
</dbReference>
<feature type="transmembrane region" description="Helical" evidence="1">
    <location>
        <begin position="73"/>
        <end position="95"/>
    </location>
</feature>
<accession>A0ABQ3I5A6</accession>
<gene>
    <name evidence="3" type="ORF">GCM10011340_12080</name>
</gene>
<protein>
    <recommendedName>
        <fullName evidence="2">Type II secretion system protein GspG C-terminal domain-containing protein</fullName>
    </recommendedName>
</protein>
<evidence type="ECO:0000256" key="1">
    <source>
        <dbReference type="SAM" id="Phobius"/>
    </source>
</evidence>
<keyword evidence="1" id="KW-0472">Membrane</keyword>
<organism evidence="3 4">
    <name type="scientific">Roseivirga thermotolerans</name>
    <dbReference type="NCBI Taxonomy" id="1758176"/>
    <lineage>
        <taxon>Bacteria</taxon>
        <taxon>Pseudomonadati</taxon>
        <taxon>Bacteroidota</taxon>
        <taxon>Cytophagia</taxon>
        <taxon>Cytophagales</taxon>
        <taxon>Roseivirgaceae</taxon>
        <taxon>Roseivirga</taxon>
    </lineage>
</organism>
<evidence type="ECO:0000313" key="4">
    <source>
        <dbReference type="Proteomes" id="UP000658258"/>
    </source>
</evidence>
<dbReference type="EMBL" id="BNAG01000002">
    <property type="protein sequence ID" value="GHE59084.1"/>
    <property type="molecule type" value="Genomic_DNA"/>
</dbReference>